<dbReference type="AlphaFoldDB" id="A0A0K8QLE4"/>
<dbReference type="PANTHER" id="PTHR34220:SF7">
    <property type="entry name" value="SENSOR HISTIDINE KINASE YPDA"/>
    <property type="match status" value="1"/>
</dbReference>
<dbReference type="GO" id="GO:0000155">
    <property type="term" value="F:phosphorelay sensor kinase activity"/>
    <property type="evidence" value="ECO:0007669"/>
    <property type="project" value="InterPro"/>
</dbReference>
<dbReference type="InterPro" id="IPR036890">
    <property type="entry name" value="HATPase_C_sf"/>
</dbReference>
<sequence length="348" mass="37671">MSGPRHVAEETRLPQFCGLPALAAAVGVAELVVLVMALAPASPASFRALSTASLLAVWLALLVTVALCKLTPWLRRLTPTRAYLAAWLAIVAIVAAASASVWWLDHALDMALTPERAPRFVAGNTVLAALLGAALLRYFYVLEQWRSRLAAVTRAQVEALQARIRPHFLFNSMNTVAALVRVDPDAAERTVEDLAELFRAALGADGRVGSLGEELDLVDRYLAIEQLRLGERLRVERDLDALPRALPLPPLLLQPLVENAVLHGVQPRPDGGVVRLSGRVEGGAVVIEIANPLPPDGGAGTARHGHGLDSVRRRIGYHFGARAAVEVRRDDDRFVVTLRLPDAHPDRR</sequence>
<evidence type="ECO:0000259" key="2">
    <source>
        <dbReference type="Pfam" id="PF06580"/>
    </source>
</evidence>
<keyword evidence="5" id="KW-1185">Reference proteome</keyword>
<dbReference type="InterPro" id="IPR010559">
    <property type="entry name" value="Sig_transdc_His_kin_internal"/>
</dbReference>
<feature type="domain" description="Signal transduction histidine kinase internal region" evidence="2">
    <location>
        <begin position="155"/>
        <end position="233"/>
    </location>
</feature>
<dbReference type="Proteomes" id="UP000253740">
    <property type="component" value="Unassembled WGS sequence"/>
</dbReference>
<accession>A0A0K8QLE4</accession>
<dbReference type="EMBL" id="DF970162">
    <property type="protein sequence ID" value="GAP65541.1"/>
    <property type="molecule type" value="Genomic_DNA"/>
</dbReference>
<proteinExistence type="predicted"/>
<dbReference type="STRING" id="1475481.GCA_000953855_00843"/>
<dbReference type="InterPro" id="IPR050640">
    <property type="entry name" value="Bact_2-comp_sensor_kinase"/>
</dbReference>
<dbReference type="SUPFAM" id="SSF55874">
    <property type="entry name" value="ATPase domain of HSP90 chaperone/DNA topoisomerase II/histidine kinase"/>
    <property type="match status" value="1"/>
</dbReference>
<dbReference type="PANTHER" id="PTHR34220">
    <property type="entry name" value="SENSOR HISTIDINE KINASE YPDA"/>
    <property type="match status" value="1"/>
</dbReference>
<dbReference type="Pfam" id="PF06580">
    <property type="entry name" value="His_kinase"/>
    <property type="match status" value="1"/>
</dbReference>
<keyword evidence="4" id="KW-0418">Kinase</keyword>
<name>A0A0K8QLE4_9GAMM</name>
<feature type="transmembrane region" description="Helical" evidence="1">
    <location>
        <begin position="21"/>
        <end position="42"/>
    </location>
</feature>
<evidence type="ECO:0000313" key="4">
    <source>
        <dbReference type="EMBL" id="GAP65541.1"/>
    </source>
</evidence>
<protein>
    <submittedName>
        <fullName evidence="4">Histidine kinase</fullName>
    </submittedName>
</protein>
<feature type="transmembrane region" description="Helical" evidence="1">
    <location>
        <begin position="82"/>
        <end position="104"/>
    </location>
</feature>
<keyword evidence="1" id="KW-0812">Transmembrane</keyword>
<evidence type="ECO:0000313" key="5">
    <source>
        <dbReference type="Proteomes" id="UP000253740"/>
    </source>
</evidence>
<evidence type="ECO:0000256" key="1">
    <source>
        <dbReference type="SAM" id="Phobius"/>
    </source>
</evidence>
<evidence type="ECO:0000313" key="3">
    <source>
        <dbReference type="EMBL" id="GAN44951.1"/>
    </source>
</evidence>
<organism evidence="4">
    <name type="scientific">Mizugakiibacter sediminis</name>
    <dbReference type="NCBI Taxonomy" id="1475481"/>
    <lineage>
        <taxon>Bacteria</taxon>
        <taxon>Pseudomonadati</taxon>
        <taxon>Pseudomonadota</taxon>
        <taxon>Gammaproteobacteria</taxon>
        <taxon>Lysobacterales</taxon>
        <taxon>Rhodanobacteraceae</taxon>
        <taxon>Mizugakiibacter</taxon>
    </lineage>
</organism>
<gene>
    <name evidence="3" type="ORF">MBSD_1489</name>
    <name evidence="4" type="ORF">MBSD_n0831</name>
</gene>
<keyword evidence="1" id="KW-1133">Transmembrane helix</keyword>
<dbReference type="GO" id="GO:0016020">
    <property type="term" value="C:membrane"/>
    <property type="evidence" value="ECO:0007669"/>
    <property type="project" value="InterPro"/>
</dbReference>
<feature type="transmembrane region" description="Helical" evidence="1">
    <location>
        <begin position="48"/>
        <end position="70"/>
    </location>
</feature>
<keyword evidence="1" id="KW-0472">Membrane</keyword>
<reference evidence="3" key="1">
    <citation type="submission" date="2015-03" db="EMBL/GenBank/DDBJ databases">
        <title>Draft genome sequence of Mizugakiibacter sediminis skMP5.</title>
        <authorList>
            <person name="Watanabe T."/>
            <person name="Kojima H."/>
            <person name="Fukui M."/>
        </authorList>
    </citation>
    <scope>NUCLEOTIDE SEQUENCE</scope>
    <source>
        <strain evidence="3">SkMP5</strain>
    </source>
</reference>
<keyword evidence="4" id="KW-0808">Transferase</keyword>
<dbReference type="HOGENOM" id="CLU_020473_1_1_6"/>
<dbReference type="Gene3D" id="3.30.565.10">
    <property type="entry name" value="Histidine kinase-like ATPase, C-terminal domain"/>
    <property type="match status" value="1"/>
</dbReference>
<dbReference type="EMBL" id="DF952379">
    <property type="protein sequence ID" value="GAN44951.1"/>
    <property type="molecule type" value="Genomic_DNA"/>
</dbReference>
<dbReference type="RefSeq" id="WP_237071743.1">
    <property type="nucleotide sequence ID" value="NZ_DF970162.1"/>
</dbReference>
<reference evidence="4" key="2">
    <citation type="submission" date="2015-08" db="EMBL/GenBank/DDBJ databases">
        <title>Complete DNA Sequence of Pseudomonas syringae pv. actinidiae, the Causal Agent of Kiwifruit Canker Disease.</title>
        <authorList>
            <person name="Rikkerink E.H.A."/>
            <person name="Fineran P.C."/>
        </authorList>
    </citation>
    <scope>NUCLEOTIDE SEQUENCE</scope>
    <source>
        <strain evidence="4">SkMP5</strain>
    </source>
</reference>
<feature type="transmembrane region" description="Helical" evidence="1">
    <location>
        <begin position="120"/>
        <end position="140"/>
    </location>
</feature>